<evidence type="ECO:0000313" key="2">
    <source>
        <dbReference type="EMBL" id="QNN64697.1"/>
    </source>
</evidence>
<dbReference type="SUPFAM" id="SSF50969">
    <property type="entry name" value="YVTN repeat-like/Quinoprotein amine dehydrogenase"/>
    <property type="match status" value="1"/>
</dbReference>
<dbReference type="KEGG" id="srhi:H9L12_10520"/>
<dbReference type="EMBL" id="CP060717">
    <property type="protein sequence ID" value="QNN64697.1"/>
    <property type="molecule type" value="Genomic_DNA"/>
</dbReference>
<evidence type="ECO:0000313" key="3">
    <source>
        <dbReference type="Proteomes" id="UP000515955"/>
    </source>
</evidence>
<proteinExistence type="predicted"/>
<gene>
    <name evidence="2" type="ORF">H9L12_10520</name>
</gene>
<feature type="domain" description="Phytase-like" evidence="1">
    <location>
        <begin position="2"/>
        <end position="212"/>
    </location>
</feature>
<dbReference type="InterPro" id="IPR011044">
    <property type="entry name" value="Quino_amine_DH_bsu"/>
</dbReference>
<accession>A0A7G9SA22</accession>
<dbReference type="Pfam" id="PF13449">
    <property type="entry name" value="Phytase-like"/>
    <property type="match status" value="1"/>
</dbReference>
<evidence type="ECO:0000259" key="1">
    <source>
        <dbReference type="Pfam" id="PF13449"/>
    </source>
</evidence>
<dbReference type="Proteomes" id="UP000515955">
    <property type="component" value="Chromosome"/>
</dbReference>
<reference evidence="2 3" key="1">
    <citation type="submission" date="2020-08" db="EMBL/GenBank/DDBJ databases">
        <title>Genome sequence of Sphingomonas rhizophila KACC 19189T.</title>
        <authorList>
            <person name="Hyun D.-W."/>
            <person name="Bae J.-W."/>
        </authorList>
    </citation>
    <scope>NUCLEOTIDE SEQUENCE [LARGE SCALE GENOMIC DNA]</scope>
    <source>
        <strain evidence="2 3">KACC 19189</strain>
    </source>
</reference>
<dbReference type="InterPro" id="IPR027372">
    <property type="entry name" value="Phytase-like_dom"/>
</dbReference>
<sequence length="233" mass="25120">MLAITDSGSIVRFPRPAKAAQMMSGTVADLPAGPGPSTLKSARDSEAIVADGKDGWWVAFEVHHWLWFYRQDFGVGFWAVNLEDQDFPTNGGVEALARLPDGRLAAFPEDGASIVLVAIDTRRIERRRIGGSGGQVSDATLLPDGRLVVLRRLFGLDGVSARIDEVRWTGTQWTAAPIATLSTRSLANFEGATAALLPDGRTRLWLVSDDDFRASGRTLLVALDLPPRGGKPV</sequence>
<organism evidence="2 3">
    <name type="scientific">Sphingomonas rhizophila</name>
    <dbReference type="NCBI Taxonomy" id="2071607"/>
    <lineage>
        <taxon>Bacteria</taxon>
        <taxon>Pseudomonadati</taxon>
        <taxon>Pseudomonadota</taxon>
        <taxon>Alphaproteobacteria</taxon>
        <taxon>Sphingomonadales</taxon>
        <taxon>Sphingomonadaceae</taxon>
        <taxon>Sphingomonas</taxon>
    </lineage>
</organism>
<name>A0A7G9SA22_9SPHN</name>
<dbReference type="RefSeq" id="WP_187541696.1">
    <property type="nucleotide sequence ID" value="NZ_CP060717.1"/>
</dbReference>
<dbReference type="AlphaFoldDB" id="A0A7G9SA22"/>
<protein>
    <submittedName>
        <fullName evidence="2">Esterase-like activity of phytase family protein</fullName>
    </submittedName>
</protein>
<keyword evidence="3" id="KW-1185">Reference proteome</keyword>